<dbReference type="GO" id="GO:0005886">
    <property type="term" value="C:plasma membrane"/>
    <property type="evidence" value="ECO:0007669"/>
    <property type="project" value="UniProtKB-SubCell"/>
</dbReference>
<dbReference type="GO" id="GO:0005615">
    <property type="term" value="C:extracellular space"/>
    <property type="evidence" value="ECO:0007669"/>
    <property type="project" value="TreeGrafter"/>
</dbReference>
<evidence type="ECO:0000256" key="18">
    <source>
        <dbReference type="ARBA" id="ARBA00023136"/>
    </source>
</evidence>
<feature type="binding site" evidence="23">
    <location>
        <position position="871"/>
    </location>
    <ligand>
        <name>substrate</name>
    </ligand>
</feature>
<feature type="binding site" evidence="23">
    <location>
        <begin position="335"/>
        <end position="339"/>
    </location>
    <ligand>
        <name>substrate</name>
    </ligand>
</feature>
<evidence type="ECO:0000256" key="9">
    <source>
        <dbReference type="ARBA" id="ARBA00022670"/>
    </source>
</evidence>
<dbReference type="EC" id="3.4.11.-" evidence="26"/>
<evidence type="ECO:0000256" key="12">
    <source>
        <dbReference type="ARBA" id="ARBA00022801"/>
    </source>
</evidence>
<keyword evidence="21" id="KW-0449">Lipoprotein</keyword>
<feature type="domain" description="ERAP1-like C-terminal" evidence="28">
    <location>
        <begin position="596"/>
        <end position="916"/>
    </location>
</feature>
<dbReference type="PANTHER" id="PTHR11533">
    <property type="entry name" value="PROTEASE M1 ZINC METALLOPROTEASE"/>
    <property type="match status" value="1"/>
</dbReference>
<dbReference type="PANTHER" id="PTHR11533:SF276">
    <property type="entry name" value="GLUTAMYL AMINOPEPTIDASE"/>
    <property type="match status" value="1"/>
</dbReference>
<dbReference type="InterPro" id="IPR045357">
    <property type="entry name" value="Aminopeptidase_N-like_N"/>
</dbReference>
<dbReference type="InterPro" id="IPR024571">
    <property type="entry name" value="ERAP1-like_C_dom"/>
</dbReference>
<dbReference type="PRINTS" id="PR00756">
    <property type="entry name" value="ALADIPTASE"/>
</dbReference>
<evidence type="ECO:0000256" key="21">
    <source>
        <dbReference type="ARBA" id="ARBA00023288"/>
    </source>
</evidence>
<dbReference type="SUPFAM" id="SSF55486">
    <property type="entry name" value="Metalloproteases ('zincins'), catalytic domain"/>
    <property type="match status" value="1"/>
</dbReference>
<keyword evidence="13 24" id="KW-0862">Zinc</keyword>
<keyword evidence="17 26" id="KW-0482">Metalloprotease</keyword>
<dbReference type="SUPFAM" id="SSF63737">
    <property type="entry name" value="Leukotriene A4 hydrolase N-terminal domain"/>
    <property type="match status" value="1"/>
</dbReference>
<dbReference type="GO" id="GO:0098552">
    <property type="term" value="C:side of membrane"/>
    <property type="evidence" value="ECO:0007669"/>
    <property type="project" value="UniProtKB-KW"/>
</dbReference>
<dbReference type="AlphaFoldDB" id="A0A8I6RJL1"/>
<keyword evidence="20" id="KW-0325">Glycoprotein</keyword>
<keyword evidence="18" id="KW-0472">Membrane</keyword>
<feature type="binding site" evidence="24">
    <location>
        <position position="370"/>
    </location>
    <ligand>
        <name>Zn(2+)</name>
        <dbReference type="ChEBI" id="CHEBI:29105"/>
        <note>catalytic</note>
    </ligand>
</feature>
<dbReference type="FunFam" id="2.60.40.1910:FF:000006">
    <property type="entry name" value="Aminopeptidase"/>
    <property type="match status" value="1"/>
</dbReference>
<evidence type="ECO:0000256" key="3">
    <source>
        <dbReference type="ARBA" id="ARBA00004609"/>
    </source>
</evidence>
<dbReference type="InterPro" id="IPR034016">
    <property type="entry name" value="M1_APN-typ"/>
</dbReference>
<dbReference type="GO" id="GO:0043171">
    <property type="term" value="P:peptide catabolic process"/>
    <property type="evidence" value="ECO:0007669"/>
    <property type="project" value="TreeGrafter"/>
</dbReference>
<accession>A0A8I6RJL1</accession>
<keyword evidence="14" id="KW-0106">Calcium</keyword>
<dbReference type="Gene3D" id="2.60.40.1910">
    <property type="match status" value="1"/>
</dbReference>
<evidence type="ECO:0000256" key="4">
    <source>
        <dbReference type="ARBA" id="ARBA00010136"/>
    </source>
</evidence>
<evidence type="ECO:0000256" key="24">
    <source>
        <dbReference type="PIRSR" id="PIRSR634016-3"/>
    </source>
</evidence>
<dbReference type="InterPro" id="IPR027268">
    <property type="entry name" value="Peptidase_M4/M1_CTD_sf"/>
</dbReference>
<evidence type="ECO:0000256" key="16">
    <source>
        <dbReference type="ARBA" id="ARBA00022989"/>
    </source>
</evidence>
<dbReference type="InterPro" id="IPR042097">
    <property type="entry name" value="Aminopeptidase_N-like_N_sf"/>
</dbReference>
<dbReference type="CDD" id="cd09601">
    <property type="entry name" value="M1_APN-Q_like"/>
    <property type="match status" value="1"/>
</dbReference>
<evidence type="ECO:0000256" key="25">
    <source>
        <dbReference type="PIRSR" id="PIRSR634016-4"/>
    </source>
</evidence>
<dbReference type="InterPro" id="IPR050344">
    <property type="entry name" value="Peptidase_M1_aminopeptidases"/>
</dbReference>
<evidence type="ECO:0000259" key="29">
    <source>
        <dbReference type="Pfam" id="PF17900"/>
    </source>
</evidence>
<dbReference type="OrthoDB" id="510539at2759"/>
<comment type="catalytic activity">
    <reaction evidence="1">
        <text>Release of N-terminal glutamate (and to a lesser extent aspartate) from a peptide.</text>
        <dbReference type="EC" id="3.4.11.7"/>
    </reaction>
</comment>
<gene>
    <name evidence="30" type="primary">106665025</name>
</gene>
<dbReference type="Pfam" id="PF11838">
    <property type="entry name" value="ERAP1_C"/>
    <property type="match status" value="1"/>
</dbReference>
<feature type="binding site" evidence="23">
    <location>
        <position position="196"/>
    </location>
    <ligand>
        <name>substrate</name>
    </ligand>
</feature>
<evidence type="ECO:0000259" key="27">
    <source>
        <dbReference type="Pfam" id="PF01433"/>
    </source>
</evidence>
<evidence type="ECO:0000256" key="11">
    <source>
        <dbReference type="ARBA" id="ARBA00022723"/>
    </source>
</evidence>
<comment type="similarity">
    <text evidence="4 26">Belongs to the peptidase M1 family.</text>
</comment>
<comment type="cofactor">
    <cofactor evidence="24 26">
        <name>Zn(2+)</name>
        <dbReference type="ChEBI" id="CHEBI:29105"/>
    </cofactor>
    <text evidence="24 26">Binds 1 zinc ion per subunit.</text>
</comment>
<feature type="domain" description="Peptidase M1 membrane alanine aminopeptidase" evidence="27">
    <location>
        <begin position="302"/>
        <end position="515"/>
    </location>
</feature>
<dbReference type="GO" id="GO:0008270">
    <property type="term" value="F:zinc ion binding"/>
    <property type="evidence" value="ECO:0007669"/>
    <property type="project" value="UniProtKB-UniRule"/>
</dbReference>
<keyword evidence="19" id="KW-1015">Disulfide bond</keyword>
<name>A0A8I6RJL1_CIMLE</name>
<evidence type="ECO:0000256" key="10">
    <source>
        <dbReference type="ARBA" id="ARBA00022692"/>
    </source>
</evidence>
<dbReference type="Pfam" id="PF01433">
    <property type="entry name" value="Peptidase_M1"/>
    <property type="match status" value="1"/>
</dbReference>
<evidence type="ECO:0000256" key="20">
    <source>
        <dbReference type="ARBA" id="ARBA00023180"/>
    </source>
</evidence>
<keyword evidence="12 26" id="KW-0378">Hydrolase</keyword>
<organism evidence="30 31">
    <name type="scientific">Cimex lectularius</name>
    <name type="common">Bed bug</name>
    <name type="synonym">Acanthia lectularia</name>
    <dbReference type="NCBI Taxonomy" id="79782"/>
    <lineage>
        <taxon>Eukaryota</taxon>
        <taxon>Metazoa</taxon>
        <taxon>Ecdysozoa</taxon>
        <taxon>Arthropoda</taxon>
        <taxon>Hexapoda</taxon>
        <taxon>Insecta</taxon>
        <taxon>Pterygota</taxon>
        <taxon>Neoptera</taxon>
        <taxon>Paraneoptera</taxon>
        <taxon>Hemiptera</taxon>
        <taxon>Heteroptera</taxon>
        <taxon>Panheteroptera</taxon>
        <taxon>Cimicomorpha</taxon>
        <taxon>Cimicidae</taxon>
        <taxon>Cimex</taxon>
    </lineage>
</organism>
<keyword evidence="7" id="KW-1003">Cell membrane</keyword>
<evidence type="ECO:0000256" key="13">
    <source>
        <dbReference type="ARBA" id="ARBA00022833"/>
    </source>
</evidence>
<dbReference type="GO" id="GO:0004230">
    <property type="term" value="F:glutamyl aminopeptidase activity"/>
    <property type="evidence" value="ECO:0007669"/>
    <property type="project" value="UniProtKB-EC"/>
</dbReference>
<keyword evidence="11 24" id="KW-0479">Metal-binding</keyword>
<evidence type="ECO:0000256" key="19">
    <source>
        <dbReference type="ARBA" id="ARBA00023157"/>
    </source>
</evidence>
<evidence type="ECO:0000256" key="23">
    <source>
        <dbReference type="PIRSR" id="PIRSR634016-2"/>
    </source>
</evidence>
<dbReference type="FunFam" id="1.10.390.10:FF:000016">
    <property type="entry name" value="Glutamyl aminopeptidase"/>
    <property type="match status" value="1"/>
</dbReference>
<dbReference type="FunFam" id="2.60.40.1730:FF:000012">
    <property type="entry name" value="Aminopeptidase N"/>
    <property type="match status" value="1"/>
</dbReference>
<evidence type="ECO:0000256" key="8">
    <source>
        <dbReference type="ARBA" id="ARBA00022622"/>
    </source>
</evidence>
<evidence type="ECO:0000256" key="5">
    <source>
        <dbReference type="ARBA" id="ARBA00011748"/>
    </source>
</evidence>
<dbReference type="Gene3D" id="1.25.50.20">
    <property type="match status" value="1"/>
</dbReference>
<evidence type="ECO:0000256" key="22">
    <source>
        <dbReference type="PIRSR" id="PIRSR634016-1"/>
    </source>
</evidence>
<dbReference type="KEGG" id="clec:106665025"/>
<keyword evidence="6 26" id="KW-0031">Aminopeptidase</keyword>
<comment type="subcellular location">
    <subcellularLocation>
        <location evidence="3">Cell membrane</location>
        <topology evidence="3">Lipid-anchor</topology>
        <topology evidence="3">GPI-anchor</topology>
    </subcellularLocation>
    <subcellularLocation>
        <location evidence="2">Cell membrane</location>
        <topology evidence="2">Single-pass type II membrane protein</topology>
    </subcellularLocation>
</comment>
<evidence type="ECO:0000256" key="15">
    <source>
        <dbReference type="ARBA" id="ARBA00022968"/>
    </source>
</evidence>
<feature type="binding site" evidence="24">
    <location>
        <position position="374"/>
    </location>
    <ligand>
        <name>Zn(2+)</name>
        <dbReference type="ChEBI" id="CHEBI:29105"/>
        <note>catalytic</note>
    </ligand>
</feature>
<evidence type="ECO:0000259" key="28">
    <source>
        <dbReference type="Pfam" id="PF11838"/>
    </source>
</evidence>
<dbReference type="InterPro" id="IPR014782">
    <property type="entry name" value="Peptidase_M1_dom"/>
</dbReference>
<evidence type="ECO:0000256" key="17">
    <source>
        <dbReference type="ARBA" id="ARBA00023049"/>
    </source>
</evidence>
<dbReference type="EnsemblMetazoa" id="XM_014391160.2">
    <property type="protein sequence ID" value="XP_014246646.1"/>
    <property type="gene ID" value="LOC106665025"/>
</dbReference>
<proteinExistence type="inferred from homology"/>
<reference evidence="30" key="1">
    <citation type="submission" date="2022-01" db="UniProtKB">
        <authorList>
            <consortium name="EnsemblMetazoa"/>
        </authorList>
    </citation>
    <scope>IDENTIFICATION</scope>
</reference>
<evidence type="ECO:0000256" key="1">
    <source>
        <dbReference type="ARBA" id="ARBA00001703"/>
    </source>
</evidence>
<keyword evidence="31" id="KW-1185">Reference proteome</keyword>
<dbReference type="GO" id="GO:0006508">
    <property type="term" value="P:proteolysis"/>
    <property type="evidence" value="ECO:0007669"/>
    <property type="project" value="UniProtKB-KW"/>
</dbReference>
<dbReference type="GO" id="GO:0005737">
    <property type="term" value="C:cytoplasm"/>
    <property type="evidence" value="ECO:0007669"/>
    <property type="project" value="TreeGrafter"/>
</dbReference>
<evidence type="ECO:0000313" key="31">
    <source>
        <dbReference type="Proteomes" id="UP000494040"/>
    </source>
</evidence>
<evidence type="ECO:0000313" key="30">
    <source>
        <dbReference type="EnsemblMetazoa" id="XP_014246646.1"/>
    </source>
</evidence>
<keyword evidence="9 26" id="KW-0645">Protease</keyword>
<feature type="active site" description="Proton acceptor" evidence="22">
    <location>
        <position position="371"/>
    </location>
</feature>
<dbReference type="GO" id="GO:0042277">
    <property type="term" value="F:peptide binding"/>
    <property type="evidence" value="ECO:0007669"/>
    <property type="project" value="TreeGrafter"/>
</dbReference>
<sequence length="943" mass="107914">MNNGPVHIPLEKIRKVLPILLASNSLPPGLEHLSGLSSLSKEILEEYAERILIYMEKQNSDAPWATEVLLPNDTKPIHYDLFLDPCIEEGVFYGRVAITIETKAPRDHLIVHVKYLNVTSTQLFLPDQSAISVKKAFEYEPNEFWVIQVEYTLPAGKYLLKLDFNGSLTKSIVGFYRSSYSKTDGTTRYLASTKFEPTYARRAFPCFDEPSFKATFDIKLVRPAKDDYFALSNMHQISEEADYPKKGKVTAKFATTPPMATYLACFIVCDFEKLPSVKTESGTVVTLYARQGQANNTVLARDVTVAVLEHFTDYFKIKFPLSKLDLIAIPDFVSGAMENWGLITFRETQLLANNDKSAFDMISVMTTVAHELAHMWFGDLVTMSWWDDLWLNEGFATFLATRVLTKLYPQYQAESSGMAAVYNVLVDDAAVSSHPIIQQVRHPDQITEIFDVISYAKGSAVLRMMEDFDPKGFQNAVCHYLEEFQYKNAHTSDLWAHLAVEMREVEDLPRMLDTWTKQMGYPLVFVESIKGNLVFEQTRCLTNAKAEFQKDSSFFKYKWDIPIKYITSRNASTPQSTILKLDQKHLKLPLKEGVEWFKINAKQVGFYRVMYTETEWMNLKNHLYDNPNIMSPEDRANLIDDAFSLAKSGYLCYGIPFQFISYLKSGKENHWLPWYVVYRHTLNLLLPLRHSGGTSTNLKTYIGNLIGSVYSNDIWNLSGNSPITEKLFKSSVASLVCHIELPAALKKVNELFSDWITGGSKPPIDVRKTIYTFGMYGDKLLSNWEELWDLYLVEQDPLEKNMMIVALAKVTEPKLLTRLLENMKNESLVRSQDYFSFMFVMLSTPQGNTAVWDYVKNNWDYLVKRFTLNDRSLGRLLPEIATQFHDQNSLDELNQFIALHPEAGAGAAGRKRAVEKARWNIIWGEQYLPVLEEALSKLVSLRT</sequence>
<dbReference type="GO" id="GO:0070006">
    <property type="term" value="F:metalloaminopeptidase activity"/>
    <property type="evidence" value="ECO:0007669"/>
    <property type="project" value="TreeGrafter"/>
</dbReference>
<keyword evidence="16" id="KW-1133">Transmembrane helix</keyword>
<keyword evidence="15" id="KW-0735">Signal-anchor</keyword>
<feature type="site" description="Transition state stabilizer" evidence="25">
    <location>
        <position position="455"/>
    </location>
</feature>
<protein>
    <recommendedName>
        <fullName evidence="26">Aminopeptidase</fullName>
        <ecNumber evidence="26">3.4.11.-</ecNumber>
    </recommendedName>
</protein>
<evidence type="ECO:0000256" key="14">
    <source>
        <dbReference type="ARBA" id="ARBA00022837"/>
    </source>
</evidence>
<comment type="subunit">
    <text evidence="5">Homodimer; disulfide-linked.</text>
</comment>
<evidence type="ECO:0000256" key="6">
    <source>
        <dbReference type="ARBA" id="ARBA00022438"/>
    </source>
</evidence>
<dbReference type="InterPro" id="IPR001930">
    <property type="entry name" value="Peptidase_M1"/>
</dbReference>
<dbReference type="Proteomes" id="UP000494040">
    <property type="component" value="Unassembled WGS sequence"/>
</dbReference>
<evidence type="ECO:0000256" key="2">
    <source>
        <dbReference type="ARBA" id="ARBA00004401"/>
    </source>
</evidence>
<dbReference type="Gene3D" id="2.60.40.1730">
    <property type="entry name" value="tricorn interacting facor f3 domain"/>
    <property type="match status" value="1"/>
</dbReference>
<dbReference type="Gene3D" id="1.10.390.10">
    <property type="entry name" value="Neutral Protease Domain 2"/>
    <property type="match status" value="1"/>
</dbReference>
<dbReference type="OMA" id="WYVAAEK"/>
<evidence type="ECO:0000256" key="7">
    <source>
        <dbReference type="ARBA" id="ARBA00022475"/>
    </source>
</evidence>
<keyword evidence="10" id="KW-0812">Transmembrane</keyword>
<feature type="domain" description="Aminopeptidase N-like N-terminal" evidence="29">
    <location>
        <begin position="75"/>
        <end position="263"/>
    </location>
</feature>
<feature type="binding site" evidence="24">
    <location>
        <position position="393"/>
    </location>
    <ligand>
        <name>Zn(2+)</name>
        <dbReference type="ChEBI" id="CHEBI:29105"/>
        <note>catalytic</note>
    </ligand>
</feature>
<keyword evidence="8" id="KW-0336">GPI-anchor</keyword>
<evidence type="ECO:0000256" key="26">
    <source>
        <dbReference type="RuleBase" id="RU364040"/>
    </source>
</evidence>
<dbReference type="Pfam" id="PF17900">
    <property type="entry name" value="Peptidase_M1_N"/>
    <property type="match status" value="1"/>
</dbReference>